<dbReference type="AlphaFoldDB" id="A0A2I3HSD0"/>
<evidence type="ECO:0000256" key="1">
    <source>
        <dbReference type="ARBA" id="ARBA00022478"/>
    </source>
</evidence>
<dbReference type="InterPro" id="IPR036603">
    <property type="entry name" value="RBP11-like"/>
</dbReference>
<evidence type="ECO:0000313" key="3">
    <source>
        <dbReference type="Ensembl" id="ENSNLEP00000046457.1"/>
    </source>
</evidence>
<keyword evidence="1" id="KW-0240">DNA-directed RNA polymerase</keyword>
<reference evidence="3 4" key="1">
    <citation type="submission" date="2012-10" db="EMBL/GenBank/DDBJ databases">
        <authorList>
            <consortium name="Gibbon Genome Sequencing Consortium"/>
        </authorList>
    </citation>
    <scope>NUCLEOTIDE SEQUENCE [LARGE SCALE GENOMIC DNA]</scope>
</reference>
<evidence type="ECO:0008006" key="5">
    <source>
        <dbReference type="Google" id="ProtNLM"/>
    </source>
</evidence>
<dbReference type="GO" id="GO:0046983">
    <property type="term" value="F:protein dimerization activity"/>
    <property type="evidence" value="ECO:0007669"/>
    <property type="project" value="InterPro"/>
</dbReference>
<sequence length="56" mass="6118">ITINKDTKVPNACLFTINKEDHTLGNIIKSLECNGTILLTANSASWVQVILLLQPP</sequence>
<reference evidence="3" key="3">
    <citation type="submission" date="2025-09" db="UniProtKB">
        <authorList>
            <consortium name="Ensembl"/>
        </authorList>
    </citation>
    <scope>IDENTIFICATION</scope>
</reference>
<organism evidence="3 4">
    <name type="scientific">Nomascus leucogenys</name>
    <name type="common">Northern white-cheeked gibbon</name>
    <name type="synonym">Hylobates leucogenys</name>
    <dbReference type="NCBI Taxonomy" id="61853"/>
    <lineage>
        <taxon>Eukaryota</taxon>
        <taxon>Metazoa</taxon>
        <taxon>Chordata</taxon>
        <taxon>Craniata</taxon>
        <taxon>Vertebrata</taxon>
        <taxon>Euteleostomi</taxon>
        <taxon>Mammalia</taxon>
        <taxon>Eutheria</taxon>
        <taxon>Euarchontoglires</taxon>
        <taxon>Primates</taxon>
        <taxon>Haplorrhini</taxon>
        <taxon>Catarrhini</taxon>
        <taxon>Hylobatidae</taxon>
        <taxon>Nomascus</taxon>
    </lineage>
</organism>
<keyword evidence="4" id="KW-1185">Reference proteome</keyword>
<name>A0A2I3HSD0_NOMLE</name>
<protein>
    <recommendedName>
        <fullName evidence="5">DNA-directed RNA polymerase RBP11-like dimerisation domain-containing protein</fullName>
    </recommendedName>
</protein>
<dbReference type="SUPFAM" id="SSF55257">
    <property type="entry name" value="RBP11-like subunits of RNA polymerase"/>
    <property type="match status" value="1"/>
</dbReference>
<keyword evidence="2" id="KW-0804">Transcription</keyword>
<dbReference type="Ensembl" id="ENSNLET00000055262.1">
    <property type="protein sequence ID" value="ENSNLEP00000046457.1"/>
    <property type="gene ID" value="ENSNLEG00000029160.1"/>
</dbReference>
<dbReference type="InParanoid" id="A0A2I3HSD0"/>
<dbReference type="STRING" id="61853.ENSNLEP00000046457"/>
<dbReference type="GO" id="GO:0006351">
    <property type="term" value="P:DNA-templated transcription"/>
    <property type="evidence" value="ECO:0007669"/>
    <property type="project" value="InterPro"/>
</dbReference>
<dbReference type="EMBL" id="ADFV01095991">
    <property type="status" value="NOT_ANNOTATED_CDS"/>
    <property type="molecule type" value="Genomic_DNA"/>
</dbReference>
<dbReference type="Gene3D" id="3.30.1360.10">
    <property type="entry name" value="RNA polymerase, RBP11-like subunit"/>
    <property type="match status" value="1"/>
</dbReference>
<reference evidence="3" key="2">
    <citation type="submission" date="2025-08" db="UniProtKB">
        <authorList>
            <consortium name="Ensembl"/>
        </authorList>
    </citation>
    <scope>IDENTIFICATION</scope>
</reference>
<proteinExistence type="predicted"/>
<evidence type="ECO:0000313" key="4">
    <source>
        <dbReference type="Proteomes" id="UP000001073"/>
    </source>
</evidence>
<dbReference type="Proteomes" id="UP000001073">
    <property type="component" value="Chromosome 17"/>
</dbReference>
<evidence type="ECO:0000256" key="2">
    <source>
        <dbReference type="ARBA" id="ARBA00023163"/>
    </source>
</evidence>
<accession>A0A2I3HSD0</accession>
<dbReference type="GO" id="GO:0000428">
    <property type="term" value="C:DNA-directed RNA polymerase complex"/>
    <property type="evidence" value="ECO:0007669"/>
    <property type="project" value="UniProtKB-KW"/>
</dbReference>